<dbReference type="KEGG" id="fno:Fnod_0579"/>
<dbReference type="Pfam" id="PF00534">
    <property type="entry name" value="Glycos_transf_1"/>
    <property type="match status" value="1"/>
</dbReference>
<dbReference type="CAZy" id="GT4">
    <property type="family name" value="Glycosyltransferase Family 4"/>
</dbReference>
<dbReference type="GO" id="GO:0016757">
    <property type="term" value="F:glycosyltransferase activity"/>
    <property type="evidence" value="ECO:0007669"/>
    <property type="project" value="InterPro"/>
</dbReference>
<keyword evidence="4" id="KW-1185">Reference proteome</keyword>
<dbReference type="SUPFAM" id="SSF53756">
    <property type="entry name" value="UDP-Glycosyltransferase/glycogen phosphorylase"/>
    <property type="match status" value="1"/>
</dbReference>
<dbReference type="Pfam" id="PF13439">
    <property type="entry name" value="Glyco_transf_4"/>
    <property type="match status" value="1"/>
</dbReference>
<feature type="domain" description="Glycosyltransferase subfamily 4-like N-terminal" evidence="2">
    <location>
        <begin position="90"/>
        <end position="204"/>
    </location>
</feature>
<dbReference type="Gene3D" id="3.40.50.2000">
    <property type="entry name" value="Glycogen Phosphorylase B"/>
    <property type="match status" value="2"/>
</dbReference>
<dbReference type="STRING" id="381764.Fnod_0579"/>
<evidence type="ECO:0000259" key="2">
    <source>
        <dbReference type="Pfam" id="PF13439"/>
    </source>
</evidence>
<dbReference type="RefSeq" id="WP_011993756.1">
    <property type="nucleotide sequence ID" value="NC_009718.1"/>
</dbReference>
<dbReference type="AlphaFoldDB" id="A7HKK4"/>
<dbReference type="OrthoDB" id="9806653at2"/>
<evidence type="ECO:0000313" key="3">
    <source>
        <dbReference type="EMBL" id="ABS60437.1"/>
    </source>
</evidence>
<dbReference type="HOGENOM" id="CLU_009583_2_4_0"/>
<dbReference type="InterPro" id="IPR028098">
    <property type="entry name" value="Glyco_trans_4-like_N"/>
</dbReference>
<dbReference type="PANTHER" id="PTHR45947:SF15">
    <property type="entry name" value="TEICHURONIC ACID BIOSYNTHESIS GLYCOSYLTRANSFERASE TUAC-RELATED"/>
    <property type="match status" value="1"/>
</dbReference>
<evidence type="ECO:0000259" key="1">
    <source>
        <dbReference type="Pfam" id="PF00534"/>
    </source>
</evidence>
<dbReference type="InterPro" id="IPR001296">
    <property type="entry name" value="Glyco_trans_1"/>
</dbReference>
<name>A7HKK4_FERNB</name>
<keyword evidence="3" id="KW-0808">Transferase</keyword>
<protein>
    <submittedName>
        <fullName evidence="3">Glycosyl transferase group 1</fullName>
    </submittedName>
</protein>
<reference evidence="3 4" key="2">
    <citation type="journal article" date="2009" name="Proc. Natl. Acad. Sci. U.S.A.">
        <title>On the chimeric nature, thermophilic origin, and phylogenetic placement of the Thermotogales.</title>
        <authorList>
            <person name="Zhaxybayeva O."/>
            <person name="Swithers K.S."/>
            <person name="Lapierre P."/>
            <person name="Fournier G.P."/>
            <person name="Bickhart D.M."/>
            <person name="DeBoy R.T."/>
            <person name="Nelson K.E."/>
            <person name="Nesbo C.L."/>
            <person name="Doolittle W.F."/>
            <person name="Gogarten J.P."/>
            <person name="Noll K.M."/>
        </authorList>
    </citation>
    <scope>NUCLEOTIDE SEQUENCE [LARGE SCALE GENOMIC DNA]</scope>
    <source>
        <strain evidence="4">ATCC 35602 / DSM 5306 / Rt17-B1</strain>
    </source>
</reference>
<dbReference type="CDD" id="cd03798">
    <property type="entry name" value="GT4_WlbH-like"/>
    <property type="match status" value="1"/>
</dbReference>
<dbReference type="Proteomes" id="UP000002415">
    <property type="component" value="Chromosome"/>
</dbReference>
<sequence>MKVLVITSLGPKVSNPQAGIFIINRLKHYEMHGIDFDVAVLGYNDNKMVTFAKKFLKIYNKNQPLSTCCGIKLTPVLIDRSLIDLALFKTLPNYFLKTAGRFAQRIENMFRVEDYDLIHGHGMYSIPAGLIANILSEKYNKPFAVSWHGGDVNVVMPKRGKIYVKVLEKASANIFVSNAILEKAKSYGYSGKNAVVIPNGYDQEVFKPFDKESVRKELGIYKKGYKYIGFVGNLLPIKRADKLGEIFNLISKVYPNTYFIVVGDGPLREEIKKETEGLNIIFTGGLPQQEVAKWMNAMDVMILPSRQEGFGAVAIEAQACGTCVVGSSNGGIPEAIGFPEYVVQEGENFEERFAKKVVEVLEHGYDANKLIERSKGFTWRNIVAKEIDVYKNVLNLIK</sequence>
<gene>
    <name evidence="3" type="ordered locus">Fnod_0579</name>
</gene>
<dbReference type="eggNOG" id="COG0438">
    <property type="taxonomic scope" value="Bacteria"/>
</dbReference>
<dbReference type="InterPro" id="IPR050194">
    <property type="entry name" value="Glycosyltransferase_grp1"/>
</dbReference>
<reference evidence="3 4" key="1">
    <citation type="submission" date="2007-07" db="EMBL/GenBank/DDBJ databases">
        <title>Complete sequence of Fervidobacterium nodosum Rt17-B1.</title>
        <authorList>
            <consortium name="US DOE Joint Genome Institute"/>
            <person name="Copeland A."/>
            <person name="Lucas S."/>
            <person name="Lapidus A."/>
            <person name="Barry K."/>
            <person name="Glavina del Rio T."/>
            <person name="Dalin E."/>
            <person name="Tice H."/>
            <person name="Pitluck S."/>
            <person name="Saunders E."/>
            <person name="Brettin T."/>
            <person name="Bruce D."/>
            <person name="Detter J.C."/>
            <person name="Han C."/>
            <person name="Schmutz J."/>
            <person name="Larimer F."/>
            <person name="Land M."/>
            <person name="Hauser L."/>
            <person name="Kyrpides N."/>
            <person name="Mikhailova N."/>
            <person name="Nelson K."/>
            <person name="Gogarten J.P."/>
            <person name="Noll K."/>
            <person name="Richardson P."/>
        </authorList>
    </citation>
    <scope>NUCLEOTIDE SEQUENCE [LARGE SCALE GENOMIC DNA]</scope>
    <source>
        <strain evidence="4">ATCC 35602 / DSM 5306 / Rt17-B1</strain>
    </source>
</reference>
<dbReference type="EMBL" id="CP000771">
    <property type="protein sequence ID" value="ABS60437.1"/>
    <property type="molecule type" value="Genomic_DNA"/>
</dbReference>
<feature type="domain" description="Glycosyl transferase family 1" evidence="1">
    <location>
        <begin position="211"/>
        <end position="375"/>
    </location>
</feature>
<accession>A7HKK4</accession>
<evidence type="ECO:0000313" key="4">
    <source>
        <dbReference type="Proteomes" id="UP000002415"/>
    </source>
</evidence>
<dbReference type="FunFam" id="3.40.50.2000:FF:000344">
    <property type="entry name" value="Glycosyl transferase group 1"/>
    <property type="match status" value="1"/>
</dbReference>
<proteinExistence type="predicted"/>
<organism evidence="3 4">
    <name type="scientific">Fervidobacterium nodosum (strain ATCC 35602 / DSM 5306 / Rt17-B1)</name>
    <dbReference type="NCBI Taxonomy" id="381764"/>
    <lineage>
        <taxon>Bacteria</taxon>
        <taxon>Thermotogati</taxon>
        <taxon>Thermotogota</taxon>
        <taxon>Thermotogae</taxon>
        <taxon>Thermotogales</taxon>
        <taxon>Fervidobacteriaceae</taxon>
        <taxon>Fervidobacterium</taxon>
    </lineage>
</organism>
<dbReference type="PANTHER" id="PTHR45947">
    <property type="entry name" value="SULFOQUINOVOSYL TRANSFERASE SQD2"/>
    <property type="match status" value="1"/>
</dbReference>